<accession>A0AAV5RP59</accession>
<gene>
    <name evidence="9" type="ORF">DASB73_041860</name>
</gene>
<dbReference type="PROSITE" id="PS50035">
    <property type="entry name" value="PLD"/>
    <property type="match status" value="2"/>
</dbReference>
<dbReference type="GO" id="GO:0035091">
    <property type="term" value="F:phosphatidylinositol binding"/>
    <property type="evidence" value="ECO:0007669"/>
    <property type="project" value="InterPro"/>
</dbReference>
<dbReference type="CDD" id="cd09141">
    <property type="entry name" value="PLDc_vPLD1_2_yPLD_like_2"/>
    <property type="match status" value="1"/>
</dbReference>
<comment type="similarity">
    <text evidence="6">Belongs to the phospholipase D family.</text>
</comment>
<evidence type="ECO:0000256" key="7">
    <source>
        <dbReference type="SAM" id="MobiDB-lite"/>
    </source>
</evidence>
<feature type="domain" description="PLD phosphodiesterase" evidence="8">
    <location>
        <begin position="697"/>
        <end position="724"/>
    </location>
</feature>
<dbReference type="EMBL" id="BTGC01000008">
    <property type="protein sequence ID" value="GMM53223.1"/>
    <property type="molecule type" value="Genomic_DNA"/>
</dbReference>
<dbReference type="Gene3D" id="3.30.870.10">
    <property type="entry name" value="Endonuclease Chain A"/>
    <property type="match status" value="2"/>
</dbReference>
<feature type="region of interest" description="Disordered" evidence="7">
    <location>
        <begin position="1356"/>
        <end position="1378"/>
    </location>
</feature>
<dbReference type="GO" id="GO:0006654">
    <property type="term" value="P:phosphatidic acid biosynthetic process"/>
    <property type="evidence" value="ECO:0007669"/>
    <property type="project" value="InterPro"/>
</dbReference>
<feature type="compositionally biased region" description="Low complexity" evidence="7">
    <location>
        <begin position="33"/>
        <end position="51"/>
    </location>
</feature>
<evidence type="ECO:0000256" key="5">
    <source>
        <dbReference type="ARBA" id="ARBA00023098"/>
    </source>
</evidence>
<dbReference type="InterPro" id="IPR001736">
    <property type="entry name" value="PLipase_D/transphosphatidylase"/>
</dbReference>
<keyword evidence="10" id="KW-1185">Reference proteome</keyword>
<feature type="compositionally biased region" description="Low complexity" evidence="7">
    <location>
        <begin position="1022"/>
        <end position="1040"/>
    </location>
</feature>
<dbReference type="SUPFAM" id="SSF64268">
    <property type="entry name" value="PX domain"/>
    <property type="match status" value="1"/>
</dbReference>
<feature type="compositionally biased region" description="Polar residues" evidence="7">
    <location>
        <begin position="1183"/>
        <end position="1198"/>
    </location>
</feature>
<dbReference type="InterPro" id="IPR025202">
    <property type="entry name" value="PLD-like_dom"/>
</dbReference>
<evidence type="ECO:0000313" key="10">
    <source>
        <dbReference type="Proteomes" id="UP001362899"/>
    </source>
</evidence>
<evidence type="ECO:0000259" key="8">
    <source>
        <dbReference type="PROSITE" id="PS50035"/>
    </source>
</evidence>
<evidence type="ECO:0000313" key="9">
    <source>
        <dbReference type="EMBL" id="GMM53223.1"/>
    </source>
</evidence>
<keyword evidence="4 6" id="KW-0442">Lipid degradation</keyword>
<reference evidence="9 10" key="1">
    <citation type="journal article" date="2023" name="Elife">
        <title>Identification of key yeast species and microbe-microbe interactions impacting larval growth of Drosophila in the wild.</title>
        <authorList>
            <person name="Mure A."/>
            <person name="Sugiura Y."/>
            <person name="Maeda R."/>
            <person name="Honda K."/>
            <person name="Sakurai N."/>
            <person name="Takahashi Y."/>
            <person name="Watada M."/>
            <person name="Katoh T."/>
            <person name="Gotoh A."/>
            <person name="Gotoh Y."/>
            <person name="Taniguchi I."/>
            <person name="Nakamura K."/>
            <person name="Hayashi T."/>
            <person name="Katayama T."/>
            <person name="Uemura T."/>
            <person name="Hattori Y."/>
        </authorList>
    </citation>
    <scope>NUCLEOTIDE SEQUENCE [LARGE SCALE GENOMIC DNA]</scope>
    <source>
        <strain evidence="9 10">SB-73</strain>
    </source>
</reference>
<dbReference type="InterPro" id="IPR036871">
    <property type="entry name" value="PX_dom_sf"/>
</dbReference>
<feature type="region of interest" description="Disordered" evidence="7">
    <location>
        <begin position="280"/>
        <end position="355"/>
    </location>
</feature>
<evidence type="ECO:0000256" key="6">
    <source>
        <dbReference type="PIRNR" id="PIRNR009376"/>
    </source>
</evidence>
<dbReference type="EC" id="3.1.4.4" evidence="6"/>
<evidence type="ECO:0000256" key="2">
    <source>
        <dbReference type="ARBA" id="ARBA00022737"/>
    </source>
</evidence>
<dbReference type="InterPro" id="IPR016555">
    <property type="entry name" value="PLipase_D_euk"/>
</dbReference>
<dbReference type="GO" id="GO:0035556">
    <property type="term" value="P:intracellular signal transduction"/>
    <property type="evidence" value="ECO:0007669"/>
    <property type="project" value="InterPro"/>
</dbReference>
<feature type="region of interest" description="Disordered" evidence="7">
    <location>
        <begin position="1181"/>
        <end position="1234"/>
    </location>
</feature>
<feature type="region of interest" description="Disordered" evidence="7">
    <location>
        <begin position="1"/>
        <end position="94"/>
    </location>
</feature>
<dbReference type="PANTHER" id="PTHR18896:SF76">
    <property type="entry name" value="PHOSPHOLIPASE"/>
    <property type="match status" value="1"/>
</dbReference>
<dbReference type="GO" id="GO:0004630">
    <property type="term" value="F:phospholipase D activity"/>
    <property type="evidence" value="ECO:0007669"/>
    <property type="project" value="UniProtKB-UniRule"/>
</dbReference>
<dbReference type="CDD" id="cd09138">
    <property type="entry name" value="PLDc_vPLD1_2_yPLD_like_1"/>
    <property type="match status" value="1"/>
</dbReference>
<name>A0AAV5RP59_STABA</name>
<comment type="catalytic activity">
    <reaction evidence="1 6">
        <text>a 1,2-diacyl-sn-glycero-3-phosphocholine + H2O = a 1,2-diacyl-sn-glycero-3-phosphate + choline + H(+)</text>
        <dbReference type="Rhea" id="RHEA:14445"/>
        <dbReference type="ChEBI" id="CHEBI:15354"/>
        <dbReference type="ChEBI" id="CHEBI:15377"/>
        <dbReference type="ChEBI" id="CHEBI:15378"/>
        <dbReference type="ChEBI" id="CHEBI:57643"/>
        <dbReference type="ChEBI" id="CHEBI:58608"/>
        <dbReference type="EC" id="3.1.4.4"/>
    </reaction>
</comment>
<feature type="domain" description="PLD phosphodiesterase" evidence="8">
    <location>
        <begin position="1080"/>
        <end position="1107"/>
    </location>
</feature>
<protein>
    <recommendedName>
        <fullName evidence="6">Phospholipase</fullName>
        <ecNumber evidence="6">3.1.4.4</ecNumber>
    </recommendedName>
</protein>
<comment type="caution">
    <text evidence="9">The sequence shown here is derived from an EMBL/GenBank/DDBJ whole genome shotgun (WGS) entry which is preliminary data.</text>
</comment>
<keyword evidence="5" id="KW-0443">Lipid metabolism</keyword>
<dbReference type="GO" id="GO:0009395">
    <property type="term" value="P:phospholipid catabolic process"/>
    <property type="evidence" value="ECO:0007669"/>
    <property type="project" value="TreeGrafter"/>
</dbReference>
<dbReference type="PIRSF" id="PIRSF009376">
    <property type="entry name" value="Phospholipase_D_euk"/>
    <property type="match status" value="1"/>
</dbReference>
<feature type="compositionally biased region" description="Basic and acidic residues" evidence="7">
    <location>
        <begin position="1199"/>
        <end position="1231"/>
    </location>
</feature>
<evidence type="ECO:0000256" key="4">
    <source>
        <dbReference type="ARBA" id="ARBA00022963"/>
    </source>
</evidence>
<feature type="compositionally biased region" description="Acidic residues" evidence="7">
    <location>
        <begin position="295"/>
        <end position="341"/>
    </location>
</feature>
<dbReference type="SUPFAM" id="SSF56024">
    <property type="entry name" value="Phospholipase D/nuclease"/>
    <property type="match status" value="2"/>
</dbReference>
<evidence type="ECO:0000256" key="1">
    <source>
        <dbReference type="ARBA" id="ARBA00000798"/>
    </source>
</evidence>
<organism evidence="9 10">
    <name type="scientific">Starmerella bacillaris</name>
    <name type="common">Yeast</name>
    <name type="synonym">Candida zemplinina</name>
    <dbReference type="NCBI Taxonomy" id="1247836"/>
    <lineage>
        <taxon>Eukaryota</taxon>
        <taxon>Fungi</taxon>
        <taxon>Dikarya</taxon>
        <taxon>Ascomycota</taxon>
        <taxon>Saccharomycotina</taxon>
        <taxon>Dipodascomycetes</taxon>
        <taxon>Dipodascales</taxon>
        <taxon>Trichomonascaceae</taxon>
        <taxon>Starmerella</taxon>
    </lineage>
</organism>
<feature type="compositionally biased region" description="Polar residues" evidence="7">
    <location>
        <begin position="75"/>
        <end position="85"/>
    </location>
</feature>
<dbReference type="InterPro" id="IPR015679">
    <property type="entry name" value="PLipase_D_fam"/>
</dbReference>
<feature type="compositionally biased region" description="Polar residues" evidence="7">
    <location>
        <begin position="280"/>
        <end position="294"/>
    </location>
</feature>
<sequence length="1565" mass="179725">MDPPSRPTSWKPERPVTPVTPGTLPSRENKHLQAPQSASSANAATSNSPASHVSRVQRFSHILNPSTPGKDAQHTRSSQPKYSHSPNKDSSARNVKFNLKNFGRNAMNRRHNHSHVHDRDLPMTALARIAQNAKNNLRLWYLRHNNSESHRKTEFEIMREREKSETLFSQLFVVTPIILLAASSLQTEEGNEKKVPVMLQQISFKVTVGHAKHYHHMIKISMEYGAGFAAIRWDIIRGYRDFQVLWSKLKSANFRPGIRGKKLDLPKLPNPKHYENLQKTNATENQQDGDQNSENVDDLNEGEDFGYLTEDDGSTDPGDDDDDDEDEDDDDEENGSGDEDSDHEHSNSSRPHKARTYTEALENWLNKVKHIYMFRSDSNDLMRFLELSHLGLKLSAEYFFHGKEGSLIVRSRASDLGWRVSHLHPHDFKDMITRHTKKWVLVRDSYIVIVDNIYSTRIREVFMVDPYFDVRHVKQQLNDAITQAVSRRNTITQGTAPPNLDNKEDELPAVITRTASAAPNVPPSAKKSMSAKSVFLHLSNNSRELKLAAMSERDLRRWQSSILQMQHRTLWSKEHRFDSYAPVRTNVFGQWFVDARDYMWVLSEALESARDTIFILDWWLSPELYLRRPAEGNQNWRLDRMLRRKAEQGVKIFVIVYRNVGPTIPIDSLWTKHSLLDLHPNIHVMRSPYQLKNKNALFWAHHEKLCVIDNTVAFNGGIDLCYGRWDTWQHVLTDNAKDPFLPENPSKDDWNTPTQLFVGKDYSNARVKDFYELNKPYEDMYDRNYVPRMPWHDIHQMVVGQPSRDLARHFVQRWNYVLRQKAPSRLTPLLLPPPDFTQEELERMQLTGTCEYQVLRSSGPWSLGLKKHEQSIQNAYLKLIEESEHLVYIENQFFITSTVVDGILIENKIGDALVQRIIKAHERQEKWKAFILIPLLPGFEADVGTEKASSVRVICQCQFNSISRGKNSIFSRLESVGIRPDRYIHFFSLRKWGKFVDSDSSSSSTKSTDDSGAPPSSDLNDSMVSKSHSNSSESKRTASSIAVDAATANATATNTAANTATTGGTSAAKPAVPKDRITTEILYIHAKCMIVDDRVAIIGSANINERSMRGDRDSEVAVCVRDTKIVESKMAGKPWKAAKFAHSLRVRLMREHLGVDIDNLEIVERSMDLLDNIVDLKEKRESQNAVQDENASKAPSNSDESKDLNQSENNRESENQKNSTKDNENDHDKENPYPSWLYPELHSYNWYAGTNVNRGIRDHKKFSYDSRVQNNSEHKADVDGKGQDHWYSRQSQQEGVKSRHYQAAEPDFILELNAQEVLNKLLQDTTISSRSQFKRKFYDLLTNQNTQRPVKSVRDLPIPQTDETGTKAENNENIPIDPWTFDDPLDTQFVDDKWIAAAERNTLIFRLVFRCQPDDDVETWKDYKTFLSYYDKFCENQKVCSTDGTVMEQSSDQGDQKLFADSDDELKSSPNAGEHVCPTEENINMYPTFSSFQSTNSNMISGINTRRMRRLNHFNKVMSAQVAEDMLQGITGHLVMFPTEWLNRELDSGNWNFQLDRIAPLEIYD</sequence>
<dbReference type="Pfam" id="PF13091">
    <property type="entry name" value="PLDc_2"/>
    <property type="match status" value="1"/>
</dbReference>
<feature type="region of interest" description="Disordered" evidence="7">
    <location>
        <begin position="996"/>
        <end position="1040"/>
    </location>
</feature>
<keyword evidence="2" id="KW-0677">Repeat</keyword>
<dbReference type="Proteomes" id="UP001362899">
    <property type="component" value="Unassembled WGS sequence"/>
</dbReference>
<dbReference type="PANTHER" id="PTHR18896">
    <property type="entry name" value="PHOSPHOLIPASE D"/>
    <property type="match status" value="1"/>
</dbReference>
<dbReference type="Pfam" id="PF00614">
    <property type="entry name" value="PLDc"/>
    <property type="match status" value="1"/>
</dbReference>
<keyword evidence="3 6" id="KW-0378">Hydrolase</keyword>
<proteinExistence type="inferred from homology"/>
<evidence type="ECO:0000256" key="3">
    <source>
        <dbReference type="ARBA" id="ARBA00022801"/>
    </source>
</evidence>
<dbReference type="SMART" id="SM00155">
    <property type="entry name" value="PLDc"/>
    <property type="match status" value="2"/>
</dbReference>